<evidence type="ECO:0000256" key="13">
    <source>
        <dbReference type="ARBA" id="ARBA00022991"/>
    </source>
</evidence>
<keyword evidence="5" id="KW-0716">Sensory transduction</keyword>
<accession>A0A1M4MYU3</accession>
<keyword evidence="13" id="KW-0157">Chromophore</keyword>
<evidence type="ECO:0000313" key="17">
    <source>
        <dbReference type="EMBL" id="SCM66945.1"/>
    </source>
</evidence>
<dbReference type="AlphaFoldDB" id="A0A1M4MYU3"/>
<keyword evidence="15" id="KW-0675">Receptor</keyword>
<feature type="domain" description="PAC" evidence="16">
    <location>
        <begin position="140"/>
        <end position="192"/>
    </location>
</feature>
<protein>
    <recommendedName>
        <fullName evidence="2">histidine kinase</fullName>
        <ecNumber evidence="2">2.7.13.3</ecNumber>
    </recommendedName>
</protein>
<dbReference type="Gene3D" id="3.30.565.10">
    <property type="entry name" value="Histidine kinase-like ATPase, C-terminal domain"/>
    <property type="match status" value="1"/>
</dbReference>
<name>A0A1M4MYU3_9RHOB</name>
<evidence type="ECO:0000256" key="3">
    <source>
        <dbReference type="ARBA" id="ARBA00022543"/>
    </source>
</evidence>
<dbReference type="Pfam" id="PF07536">
    <property type="entry name" value="HWE_HK"/>
    <property type="match status" value="1"/>
</dbReference>
<dbReference type="InterPro" id="IPR000700">
    <property type="entry name" value="PAS-assoc_C"/>
</dbReference>
<keyword evidence="12" id="KW-0067">ATP-binding</keyword>
<dbReference type="RefSeq" id="WP_072705297.1">
    <property type="nucleotide sequence ID" value="NZ_FMJB01000040.1"/>
</dbReference>
<dbReference type="CDD" id="cd00130">
    <property type="entry name" value="PAS"/>
    <property type="match status" value="1"/>
</dbReference>
<dbReference type="InterPro" id="IPR036890">
    <property type="entry name" value="HATPase_C_sf"/>
</dbReference>
<evidence type="ECO:0000256" key="11">
    <source>
        <dbReference type="ARBA" id="ARBA00022777"/>
    </source>
</evidence>
<evidence type="ECO:0000256" key="2">
    <source>
        <dbReference type="ARBA" id="ARBA00012438"/>
    </source>
</evidence>
<evidence type="ECO:0000256" key="10">
    <source>
        <dbReference type="ARBA" id="ARBA00022741"/>
    </source>
</evidence>
<keyword evidence="8" id="KW-0808">Transferase</keyword>
<keyword evidence="4" id="KW-0597">Phosphoprotein</keyword>
<keyword evidence="14" id="KW-0843">Virulence</keyword>
<evidence type="ECO:0000256" key="7">
    <source>
        <dbReference type="ARBA" id="ARBA00022643"/>
    </source>
</evidence>
<dbReference type="SUPFAM" id="SSF55785">
    <property type="entry name" value="PYP-like sensor domain (PAS domain)"/>
    <property type="match status" value="1"/>
</dbReference>
<dbReference type="InterPro" id="IPR013656">
    <property type="entry name" value="PAS_4"/>
</dbReference>
<dbReference type="Gene3D" id="3.30.450.20">
    <property type="entry name" value="PAS domain"/>
    <property type="match status" value="1"/>
</dbReference>
<keyword evidence="10" id="KW-0547">Nucleotide-binding</keyword>
<dbReference type="InterPro" id="IPR011102">
    <property type="entry name" value="Sig_transdc_His_kinase_HWE"/>
</dbReference>
<dbReference type="GO" id="GO:0004673">
    <property type="term" value="F:protein histidine kinase activity"/>
    <property type="evidence" value="ECO:0007669"/>
    <property type="project" value="UniProtKB-EC"/>
</dbReference>
<keyword evidence="11" id="KW-0418">Kinase</keyword>
<dbReference type="Pfam" id="PF08448">
    <property type="entry name" value="PAS_4"/>
    <property type="match status" value="1"/>
</dbReference>
<keyword evidence="6" id="KW-0285">Flavoprotein</keyword>
<dbReference type="SMART" id="SM00911">
    <property type="entry name" value="HWE_HK"/>
    <property type="match status" value="1"/>
</dbReference>
<dbReference type="EMBL" id="FMJB01000040">
    <property type="protein sequence ID" value="SCM66945.1"/>
    <property type="molecule type" value="Genomic_DNA"/>
</dbReference>
<evidence type="ECO:0000256" key="15">
    <source>
        <dbReference type="ARBA" id="ARBA00023170"/>
    </source>
</evidence>
<dbReference type="PANTHER" id="PTHR41523:SF7">
    <property type="entry name" value="HISTIDINE KINASE"/>
    <property type="match status" value="1"/>
</dbReference>
<evidence type="ECO:0000256" key="6">
    <source>
        <dbReference type="ARBA" id="ARBA00022630"/>
    </source>
</evidence>
<dbReference type="GO" id="GO:0009881">
    <property type="term" value="F:photoreceptor activity"/>
    <property type="evidence" value="ECO:0007669"/>
    <property type="project" value="UniProtKB-KW"/>
</dbReference>
<evidence type="ECO:0000256" key="12">
    <source>
        <dbReference type="ARBA" id="ARBA00022840"/>
    </source>
</evidence>
<dbReference type="Proteomes" id="UP000184085">
    <property type="component" value="Unassembled WGS sequence"/>
</dbReference>
<evidence type="ECO:0000256" key="1">
    <source>
        <dbReference type="ARBA" id="ARBA00000085"/>
    </source>
</evidence>
<dbReference type="InterPro" id="IPR035965">
    <property type="entry name" value="PAS-like_dom_sf"/>
</dbReference>
<reference evidence="18" key="1">
    <citation type="submission" date="2016-09" db="EMBL/GenBank/DDBJ databases">
        <authorList>
            <person name="Wibberg D."/>
        </authorList>
    </citation>
    <scope>NUCLEOTIDE SEQUENCE [LARGE SCALE GENOMIC DNA]</scope>
</reference>
<evidence type="ECO:0000256" key="5">
    <source>
        <dbReference type="ARBA" id="ARBA00022606"/>
    </source>
</evidence>
<evidence type="ECO:0000259" key="16">
    <source>
        <dbReference type="PROSITE" id="PS50113"/>
    </source>
</evidence>
<evidence type="ECO:0000256" key="4">
    <source>
        <dbReference type="ARBA" id="ARBA00022553"/>
    </source>
</evidence>
<dbReference type="InterPro" id="IPR000014">
    <property type="entry name" value="PAS"/>
</dbReference>
<keyword evidence="18" id="KW-1185">Reference proteome</keyword>
<evidence type="ECO:0000313" key="18">
    <source>
        <dbReference type="Proteomes" id="UP000184085"/>
    </source>
</evidence>
<dbReference type="NCBIfam" id="TIGR00229">
    <property type="entry name" value="sensory_box"/>
    <property type="match status" value="1"/>
</dbReference>
<organism evidence="17 18">
    <name type="scientific">Donghicola eburneus</name>
    <dbReference type="NCBI Taxonomy" id="393278"/>
    <lineage>
        <taxon>Bacteria</taxon>
        <taxon>Pseudomonadati</taxon>
        <taxon>Pseudomonadota</taxon>
        <taxon>Alphaproteobacteria</taxon>
        <taxon>Rhodobacterales</taxon>
        <taxon>Roseobacteraceae</taxon>
        <taxon>Donghicola</taxon>
    </lineage>
</organism>
<evidence type="ECO:0000256" key="9">
    <source>
        <dbReference type="ARBA" id="ARBA00022737"/>
    </source>
</evidence>
<keyword evidence="9" id="KW-0677">Repeat</keyword>
<evidence type="ECO:0000256" key="8">
    <source>
        <dbReference type="ARBA" id="ARBA00022679"/>
    </source>
</evidence>
<keyword evidence="7" id="KW-0288">FMN</keyword>
<dbReference type="SUPFAM" id="SSF55874">
    <property type="entry name" value="ATPase domain of HSP90 chaperone/DNA topoisomerase II/histidine kinase"/>
    <property type="match status" value="1"/>
</dbReference>
<sequence>MTSPRNSTEPSEERDIVADLRAENLALRSELAELREALDASAAHAECTKAMQIAVEREAADRRKERAEHTARLDALIRSSSEVRYEINADWSALGTLSGGGFIPDTEAVNANWLEEYIPKEHQERVREEIRRAIAGKDTYNIEHKVNRVDGSVGWALSRAVPLFDEDGEIKSWMGAASDISDRKNAEQLQQVLNDELTHRMKNIFSMVQAIASQTLRGASSLEEGRAAISARLAALARAQDVLTGETLAKADIRHVITAAMVPHEEKAEQLHLNGPRMILNSQQALGMTLAIHELSTNAIKYGALSNEQGSVAVTWRYDGGSFTFDWVEAGGPPVDKPSRRGFGSRLIEQIVPSYFDGEAHLGYDPEGLRFRLTGKTLA</sequence>
<proteinExistence type="predicted"/>
<dbReference type="EC" id="2.7.13.3" evidence="2"/>
<dbReference type="PANTHER" id="PTHR41523">
    <property type="entry name" value="TWO-COMPONENT SYSTEM SENSOR PROTEIN"/>
    <property type="match status" value="1"/>
</dbReference>
<comment type="catalytic activity">
    <reaction evidence="1">
        <text>ATP + protein L-histidine = ADP + protein N-phospho-L-histidine.</text>
        <dbReference type="EC" id="2.7.13.3"/>
    </reaction>
</comment>
<dbReference type="InterPro" id="IPR001610">
    <property type="entry name" value="PAC"/>
</dbReference>
<gene>
    <name evidence="17" type="ORF">KARMA_1130</name>
</gene>
<dbReference type="SMART" id="SM00086">
    <property type="entry name" value="PAC"/>
    <property type="match status" value="1"/>
</dbReference>
<keyword evidence="3" id="KW-0600">Photoreceptor protein</keyword>
<evidence type="ECO:0000256" key="14">
    <source>
        <dbReference type="ARBA" id="ARBA00023026"/>
    </source>
</evidence>
<dbReference type="GO" id="GO:0005524">
    <property type="term" value="F:ATP binding"/>
    <property type="evidence" value="ECO:0007669"/>
    <property type="project" value="UniProtKB-KW"/>
</dbReference>
<dbReference type="PROSITE" id="PS50113">
    <property type="entry name" value="PAC"/>
    <property type="match status" value="1"/>
</dbReference>